<dbReference type="PANTHER" id="PTHR30575">
    <property type="entry name" value="PEPTIDASE M20"/>
    <property type="match status" value="1"/>
</dbReference>
<comment type="cofactor">
    <cofactor evidence="1">
        <name>Mn(2+)</name>
        <dbReference type="ChEBI" id="CHEBI:29035"/>
    </cofactor>
    <text evidence="1">The Mn(2+) ion enhances activity.</text>
</comment>
<feature type="binding site" evidence="1">
    <location>
        <position position="188"/>
    </location>
    <ligand>
        <name>Mn(2+)</name>
        <dbReference type="ChEBI" id="CHEBI:29035"/>
        <label>2</label>
    </ligand>
</feature>
<evidence type="ECO:0000259" key="2">
    <source>
        <dbReference type="Pfam" id="PF07687"/>
    </source>
</evidence>
<organism evidence="3 4">
    <name type="scientific">Selenobaculum gibii</name>
    <dbReference type="NCBI Taxonomy" id="3054208"/>
    <lineage>
        <taxon>Bacteria</taxon>
        <taxon>Bacillati</taxon>
        <taxon>Bacillota</taxon>
        <taxon>Negativicutes</taxon>
        <taxon>Selenomonadales</taxon>
        <taxon>Selenomonadaceae</taxon>
        <taxon>Selenobaculum</taxon>
    </lineage>
</organism>
<dbReference type="GO" id="GO:0005737">
    <property type="term" value="C:cytoplasm"/>
    <property type="evidence" value="ECO:0007669"/>
    <property type="project" value="TreeGrafter"/>
</dbReference>
<dbReference type="InterPro" id="IPR036264">
    <property type="entry name" value="Bact_exopeptidase_dim_dom"/>
</dbReference>
<reference evidence="3" key="1">
    <citation type="submission" date="2023-03" db="EMBL/GenBank/DDBJ databases">
        <title>Selenobaculum gbiensis gen. nov. sp. nov., a new bacterium isolated from the gut microbiota of IBD patient.</title>
        <authorList>
            <person name="Yeo S."/>
            <person name="Park H."/>
            <person name="Huh C.S."/>
        </authorList>
    </citation>
    <scope>NUCLEOTIDE SEQUENCE</scope>
    <source>
        <strain evidence="3">ICN-92133</strain>
    </source>
</reference>
<keyword evidence="4" id="KW-1185">Reference proteome</keyword>
<dbReference type="AlphaFoldDB" id="A0A9Y2EV07"/>
<feature type="binding site" evidence="1">
    <location>
        <position position="212"/>
    </location>
    <ligand>
        <name>Mn(2+)</name>
        <dbReference type="ChEBI" id="CHEBI:29035"/>
        <label>2</label>
    </ligand>
</feature>
<dbReference type="GO" id="GO:0071713">
    <property type="term" value="F:para-aminobenzoyl-glutamate hydrolase activity"/>
    <property type="evidence" value="ECO:0007669"/>
    <property type="project" value="TreeGrafter"/>
</dbReference>
<dbReference type="InterPro" id="IPR002933">
    <property type="entry name" value="Peptidase_M20"/>
</dbReference>
<accession>A0A9Y2EV07</accession>
<sequence>MDAVDKKIINLADKLQGAIVARRRDLHKYPETAWTEFRTASIVIKTLQQLGYDVQFGEAVIVESKMMGVPSEIILEDQMKRAISQGADPDLVKKMIGGKTGVVASYKFSKPGPVLGLRFDMDANDANETTEANHRPNKCGFASVNANAMHACGHDGHTSVGLAVAEILMQMKDELAGTVKLFFQPAEEGVRGAKAMVESGLADDIDYMLGAHFGFKANKTGQIACNVTGFLATSKFDAEFTGVPAHAGAAPEVGRNALLAAATAALNLHAISRHSDGTSRINVGVLNAGSGRNVIPANAILKLETRGATSTINEYMSKEAKRIIEAAAQMYEVKVKITEMGGAAGGNNTKNLADKITTVAQRLDIFNEIIPHSDFGASEDFSYFMERVQKNGGQAAYMMVGADLAAGHHDSYFDFDERSLGLAVKIIAGSAAELLLQK</sequence>
<evidence type="ECO:0000256" key="1">
    <source>
        <dbReference type="PIRSR" id="PIRSR005962-1"/>
    </source>
</evidence>
<keyword evidence="1" id="KW-0479">Metal-binding</keyword>
<gene>
    <name evidence="3" type="ORF">P3F81_09520</name>
</gene>
<keyword evidence="1" id="KW-0464">Manganese</keyword>
<evidence type="ECO:0000313" key="3">
    <source>
        <dbReference type="EMBL" id="WIW70129.1"/>
    </source>
</evidence>
<dbReference type="GO" id="GO:0046872">
    <property type="term" value="F:metal ion binding"/>
    <property type="evidence" value="ECO:0007669"/>
    <property type="project" value="UniProtKB-KW"/>
</dbReference>
<dbReference type="PANTHER" id="PTHR30575:SF3">
    <property type="entry name" value="PEPTIDASE M20 DIMERISATION DOMAIN-CONTAINING PROTEIN"/>
    <property type="match status" value="1"/>
</dbReference>
<dbReference type="NCBIfam" id="TIGR01891">
    <property type="entry name" value="amidohydrolases"/>
    <property type="match status" value="1"/>
</dbReference>
<dbReference type="Pfam" id="PF01546">
    <property type="entry name" value="Peptidase_M20"/>
    <property type="match status" value="1"/>
</dbReference>
<feature type="binding site" evidence="1">
    <location>
        <position position="154"/>
    </location>
    <ligand>
        <name>Mn(2+)</name>
        <dbReference type="ChEBI" id="CHEBI:29035"/>
        <label>2</label>
    </ligand>
</feature>
<feature type="binding site" evidence="1">
    <location>
        <position position="409"/>
    </location>
    <ligand>
        <name>Mn(2+)</name>
        <dbReference type="ChEBI" id="CHEBI:29035"/>
        <label>2</label>
    </ligand>
</feature>
<dbReference type="GO" id="GO:0016805">
    <property type="term" value="F:dipeptidase activity"/>
    <property type="evidence" value="ECO:0007669"/>
    <property type="project" value="TreeGrafter"/>
</dbReference>
<dbReference type="InterPro" id="IPR011650">
    <property type="entry name" value="Peptidase_M20_dimer"/>
</dbReference>
<proteinExistence type="predicted"/>
<dbReference type="Proteomes" id="UP001243623">
    <property type="component" value="Chromosome"/>
</dbReference>
<dbReference type="GO" id="GO:0046657">
    <property type="term" value="P:folic acid catabolic process"/>
    <property type="evidence" value="ECO:0007669"/>
    <property type="project" value="TreeGrafter"/>
</dbReference>
<name>A0A9Y2EV07_9FIRM</name>
<dbReference type="KEGG" id="sgbi:P3F81_09520"/>
<dbReference type="SUPFAM" id="SSF53187">
    <property type="entry name" value="Zn-dependent exopeptidases"/>
    <property type="match status" value="1"/>
</dbReference>
<feature type="domain" description="Peptidase M20 dimerisation" evidence="2">
    <location>
        <begin position="236"/>
        <end position="327"/>
    </location>
</feature>
<dbReference type="EMBL" id="CP120678">
    <property type="protein sequence ID" value="WIW70129.1"/>
    <property type="molecule type" value="Genomic_DNA"/>
</dbReference>
<dbReference type="SUPFAM" id="SSF55031">
    <property type="entry name" value="Bacterial exopeptidase dimerisation domain"/>
    <property type="match status" value="1"/>
</dbReference>
<evidence type="ECO:0000313" key="4">
    <source>
        <dbReference type="Proteomes" id="UP001243623"/>
    </source>
</evidence>
<dbReference type="Gene3D" id="3.40.630.10">
    <property type="entry name" value="Zn peptidases"/>
    <property type="match status" value="2"/>
</dbReference>
<dbReference type="Pfam" id="PF07687">
    <property type="entry name" value="M20_dimer"/>
    <property type="match status" value="1"/>
</dbReference>
<dbReference type="PIRSF" id="PIRSF005962">
    <property type="entry name" value="Pept_M20D_amidohydro"/>
    <property type="match status" value="1"/>
</dbReference>
<dbReference type="RefSeq" id="WP_147670259.1">
    <property type="nucleotide sequence ID" value="NZ_CP120678.1"/>
</dbReference>
<dbReference type="InterPro" id="IPR017439">
    <property type="entry name" value="Amidohydrolase"/>
</dbReference>
<dbReference type="InterPro" id="IPR052030">
    <property type="entry name" value="Peptidase_M20/M20A_hydrolases"/>
</dbReference>
<protein>
    <submittedName>
        <fullName evidence="3">Amidohydrolase</fullName>
    </submittedName>
</protein>
<feature type="binding site" evidence="1">
    <location>
        <position position="152"/>
    </location>
    <ligand>
        <name>Mn(2+)</name>
        <dbReference type="ChEBI" id="CHEBI:29035"/>
        <label>2</label>
    </ligand>
</feature>